<organism evidence="1 2">
    <name type="scientific">Peronospora matthiolae</name>
    <dbReference type="NCBI Taxonomy" id="2874970"/>
    <lineage>
        <taxon>Eukaryota</taxon>
        <taxon>Sar</taxon>
        <taxon>Stramenopiles</taxon>
        <taxon>Oomycota</taxon>
        <taxon>Peronosporomycetes</taxon>
        <taxon>Peronosporales</taxon>
        <taxon>Peronosporaceae</taxon>
        <taxon>Peronospora</taxon>
    </lineage>
</organism>
<evidence type="ECO:0000313" key="2">
    <source>
        <dbReference type="Proteomes" id="UP001162060"/>
    </source>
</evidence>
<dbReference type="EMBL" id="CAKLBY020000046">
    <property type="protein sequence ID" value="CAK7917660.1"/>
    <property type="molecule type" value="Genomic_DNA"/>
</dbReference>
<evidence type="ECO:0008006" key="3">
    <source>
        <dbReference type="Google" id="ProtNLM"/>
    </source>
</evidence>
<sequence>MAQDIAVPGLLSGVSMNTYSSVCSVSRVASLVVMHRGITTTTTRPSVIWNGVRRGFVRRIARSKELGRDSPMFPDPVNRVLAVPAPRVLGAVGAA</sequence>
<dbReference type="AlphaFoldDB" id="A0AAV1TG68"/>
<dbReference type="Proteomes" id="UP001162060">
    <property type="component" value="Unassembled WGS sequence"/>
</dbReference>
<evidence type="ECO:0000313" key="1">
    <source>
        <dbReference type="EMBL" id="CAK7917660.1"/>
    </source>
</evidence>
<protein>
    <recommendedName>
        <fullName evidence="3">Polyketide synthase</fullName>
    </recommendedName>
</protein>
<accession>A0AAV1TG68</accession>
<comment type="caution">
    <text evidence="1">The sequence shown here is derived from an EMBL/GenBank/DDBJ whole genome shotgun (WGS) entry which is preliminary data.</text>
</comment>
<reference evidence="1" key="1">
    <citation type="submission" date="2024-01" db="EMBL/GenBank/DDBJ databases">
        <authorList>
            <person name="Webb A."/>
        </authorList>
    </citation>
    <scope>NUCLEOTIDE SEQUENCE</scope>
    <source>
        <strain evidence="1">Pm1</strain>
    </source>
</reference>
<gene>
    <name evidence="1" type="ORF">PM001_LOCUS5642</name>
</gene>
<proteinExistence type="predicted"/>
<name>A0AAV1TG68_9STRA</name>